<evidence type="ECO:0000313" key="4">
    <source>
        <dbReference type="EMBL" id="MBK9717625.1"/>
    </source>
</evidence>
<dbReference type="EMBL" id="JADKFW010000005">
    <property type="protein sequence ID" value="MBK9717625.1"/>
    <property type="molecule type" value="Genomic_DNA"/>
</dbReference>
<dbReference type="PANTHER" id="PTHR21600:SF44">
    <property type="entry name" value="RIBOSOMAL LARGE SUBUNIT PSEUDOURIDINE SYNTHASE D"/>
    <property type="match status" value="1"/>
</dbReference>
<evidence type="ECO:0000259" key="3">
    <source>
        <dbReference type="Pfam" id="PF00849"/>
    </source>
</evidence>
<evidence type="ECO:0000256" key="2">
    <source>
        <dbReference type="ARBA" id="ARBA00023235"/>
    </source>
</evidence>
<dbReference type="CDD" id="cd02869">
    <property type="entry name" value="PseudoU_synth_RluA_like"/>
    <property type="match status" value="1"/>
</dbReference>
<dbReference type="GO" id="GO:0009982">
    <property type="term" value="F:pseudouridine synthase activity"/>
    <property type="evidence" value="ECO:0007669"/>
    <property type="project" value="InterPro"/>
</dbReference>
<dbReference type="AlphaFoldDB" id="A0A9D7XEC6"/>
<dbReference type="Proteomes" id="UP000808349">
    <property type="component" value="Unassembled WGS sequence"/>
</dbReference>
<dbReference type="InterPro" id="IPR050188">
    <property type="entry name" value="RluA_PseudoU_synthase"/>
</dbReference>
<accession>A0A9D7XEC6</accession>
<dbReference type="InterPro" id="IPR020103">
    <property type="entry name" value="PsdUridine_synth_cat_dom_sf"/>
</dbReference>
<dbReference type="PANTHER" id="PTHR21600">
    <property type="entry name" value="MITOCHONDRIAL RNA PSEUDOURIDINE SYNTHASE"/>
    <property type="match status" value="1"/>
</dbReference>
<dbReference type="Pfam" id="PF00849">
    <property type="entry name" value="PseudoU_synth_2"/>
    <property type="match status" value="1"/>
</dbReference>
<dbReference type="SUPFAM" id="SSF55120">
    <property type="entry name" value="Pseudouridine synthase"/>
    <property type="match status" value="1"/>
</dbReference>
<dbReference type="GO" id="GO:0000455">
    <property type="term" value="P:enzyme-directed rRNA pseudouridine synthesis"/>
    <property type="evidence" value="ECO:0007669"/>
    <property type="project" value="TreeGrafter"/>
</dbReference>
<dbReference type="PROSITE" id="PS01129">
    <property type="entry name" value="PSI_RLU"/>
    <property type="match status" value="1"/>
</dbReference>
<evidence type="ECO:0000313" key="5">
    <source>
        <dbReference type="Proteomes" id="UP000808349"/>
    </source>
</evidence>
<name>A0A9D7XEC6_9BACT</name>
<dbReference type="InterPro" id="IPR006145">
    <property type="entry name" value="PsdUridine_synth_RsuA/RluA"/>
</dbReference>
<feature type="domain" description="Pseudouridine synthase RsuA/RluA-like" evidence="3">
    <location>
        <begin position="11"/>
        <end position="165"/>
    </location>
</feature>
<organism evidence="4 5">
    <name type="scientific">Candidatus Defluviibacterium haderslevense</name>
    <dbReference type="NCBI Taxonomy" id="2981993"/>
    <lineage>
        <taxon>Bacteria</taxon>
        <taxon>Pseudomonadati</taxon>
        <taxon>Bacteroidota</taxon>
        <taxon>Saprospiria</taxon>
        <taxon>Saprospirales</taxon>
        <taxon>Saprospiraceae</taxon>
        <taxon>Candidatus Defluviibacterium</taxon>
    </lineage>
</organism>
<reference evidence="4 5" key="1">
    <citation type="submission" date="2020-10" db="EMBL/GenBank/DDBJ databases">
        <title>Connecting structure to function with the recovery of over 1000 high-quality activated sludge metagenome-assembled genomes encoding full-length rRNA genes using long-read sequencing.</title>
        <authorList>
            <person name="Singleton C.M."/>
            <person name="Petriglieri F."/>
            <person name="Kristensen J.M."/>
            <person name="Kirkegaard R.H."/>
            <person name="Michaelsen T.Y."/>
            <person name="Andersen M.H."/>
            <person name="Karst S.M."/>
            <person name="Dueholm M.S."/>
            <person name="Nielsen P.H."/>
            <person name="Albertsen M."/>
        </authorList>
    </citation>
    <scope>NUCLEOTIDE SEQUENCE [LARGE SCALE GENOMIC DNA]</scope>
    <source>
        <strain evidence="4">Ribe_18-Q3-R11-54_BAT3C.373</strain>
    </source>
</reference>
<keyword evidence="2" id="KW-0413">Isomerase</keyword>
<dbReference type="InterPro" id="IPR006224">
    <property type="entry name" value="PsdUridine_synth_RluA-like_CS"/>
</dbReference>
<sequence>MFEVVFEDPYILIVNKPAGLQVEPDKKGHPNLFDEVSIYINSNSNSKSKQIFLVHRLDRLTSGLVMFAKKKQALLLLQEQFVSRSIVKKYFAFVEGQLIPEICHCEHYMIKDLKEFRSHVFNENRKGAKKVSLSYQVLGFRNNLSTLDIVLHTGFYHQIRAQLSHLGYPIWNDVHYGGKVQSKEVAIGLQAYAITFKHPISNEQMTIEIEKTYLF</sequence>
<protein>
    <submittedName>
        <fullName evidence="4">RluA family pseudouridine synthase</fullName>
    </submittedName>
</protein>
<dbReference type="GO" id="GO:0140098">
    <property type="term" value="F:catalytic activity, acting on RNA"/>
    <property type="evidence" value="ECO:0007669"/>
    <property type="project" value="UniProtKB-ARBA"/>
</dbReference>
<gene>
    <name evidence="4" type="ORF">IPO85_08955</name>
</gene>
<comment type="similarity">
    <text evidence="1">Belongs to the pseudouridine synthase RluA family.</text>
</comment>
<evidence type="ECO:0000256" key="1">
    <source>
        <dbReference type="ARBA" id="ARBA00010876"/>
    </source>
</evidence>
<dbReference type="GO" id="GO:0003723">
    <property type="term" value="F:RNA binding"/>
    <property type="evidence" value="ECO:0007669"/>
    <property type="project" value="InterPro"/>
</dbReference>
<comment type="caution">
    <text evidence="4">The sequence shown here is derived from an EMBL/GenBank/DDBJ whole genome shotgun (WGS) entry which is preliminary data.</text>
</comment>
<proteinExistence type="inferred from homology"/>
<dbReference type="Gene3D" id="3.30.2350.10">
    <property type="entry name" value="Pseudouridine synthase"/>
    <property type="match status" value="1"/>
</dbReference>